<dbReference type="Proteomes" id="UP001145742">
    <property type="component" value="Unassembled WGS sequence"/>
</dbReference>
<sequence length="158" mass="18119">MDFSGCTGRVIENPSEVLTAALEEAQAWRKKTTHRYSLPATCHSSPLSAVIHRTQPWFHGRISREDTQQLIGRQGLVDGVFLVRESQRNPKGFVLSLCHLQRVKHYLILPSEEEGRLYFTMDDGQTRFADLIQLVEFHQINRGILPCKLRHYCTCVAL</sequence>
<evidence type="ECO:0000259" key="2">
    <source>
        <dbReference type="PROSITE" id="PS50001"/>
    </source>
</evidence>
<evidence type="ECO:0000313" key="4">
    <source>
        <dbReference type="Proteomes" id="UP001145742"/>
    </source>
</evidence>
<gene>
    <name evidence="3" type="ORF">WISP_01027</name>
</gene>
<dbReference type="InterPro" id="IPR015042">
    <property type="entry name" value="BPS-dom"/>
</dbReference>
<protein>
    <recommendedName>
        <fullName evidence="2">SH2 domain-containing protein</fullName>
    </recommendedName>
</protein>
<dbReference type="Pfam" id="PF08947">
    <property type="entry name" value="BPS"/>
    <property type="match status" value="1"/>
</dbReference>
<dbReference type="InterPro" id="IPR035032">
    <property type="entry name" value="Grb7_SH2"/>
</dbReference>
<feature type="domain" description="SH2" evidence="2">
    <location>
        <begin position="57"/>
        <end position="153"/>
    </location>
</feature>
<dbReference type="PANTHER" id="PTHR11243">
    <property type="entry name" value="GROWTH FACTOR RECEPTOR-BOUND PROTEIN"/>
    <property type="match status" value="1"/>
</dbReference>
<keyword evidence="4" id="KW-1185">Reference proteome</keyword>
<dbReference type="PROSITE" id="PS50001">
    <property type="entry name" value="SH2"/>
    <property type="match status" value="1"/>
</dbReference>
<evidence type="ECO:0000256" key="1">
    <source>
        <dbReference type="PROSITE-ProRule" id="PRU00191"/>
    </source>
</evidence>
<dbReference type="InterPro" id="IPR036860">
    <property type="entry name" value="SH2_dom_sf"/>
</dbReference>
<dbReference type="CDD" id="cd10413">
    <property type="entry name" value="SH2_Grb7"/>
    <property type="match status" value="1"/>
</dbReference>
<dbReference type="Gene3D" id="3.30.505.10">
    <property type="entry name" value="SH2 domain"/>
    <property type="match status" value="1"/>
</dbReference>
<dbReference type="PANTHER" id="PTHR11243:SF25">
    <property type="entry name" value="GROWTH FACTOR RECEPTOR-BOUND PROTEIN 7"/>
    <property type="match status" value="1"/>
</dbReference>
<proteinExistence type="predicted"/>
<dbReference type="EMBL" id="WHWB01022627">
    <property type="protein sequence ID" value="KAJ7428670.1"/>
    <property type="molecule type" value="Genomic_DNA"/>
</dbReference>
<organism evidence="3 4">
    <name type="scientific">Willisornis vidua</name>
    <name type="common">Xingu scale-backed antbird</name>
    <dbReference type="NCBI Taxonomy" id="1566151"/>
    <lineage>
        <taxon>Eukaryota</taxon>
        <taxon>Metazoa</taxon>
        <taxon>Chordata</taxon>
        <taxon>Craniata</taxon>
        <taxon>Vertebrata</taxon>
        <taxon>Euteleostomi</taxon>
        <taxon>Archelosauria</taxon>
        <taxon>Archosauria</taxon>
        <taxon>Dinosauria</taxon>
        <taxon>Saurischia</taxon>
        <taxon>Theropoda</taxon>
        <taxon>Coelurosauria</taxon>
        <taxon>Aves</taxon>
        <taxon>Neognathae</taxon>
        <taxon>Neoaves</taxon>
        <taxon>Telluraves</taxon>
        <taxon>Australaves</taxon>
        <taxon>Passeriformes</taxon>
        <taxon>Thamnophilidae</taxon>
        <taxon>Willisornis</taxon>
    </lineage>
</organism>
<dbReference type="InterPro" id="IPR039664">
    <property type="entry name" value="GRB/APBB1IP"/>
</dbReference>
<comment type="caution">
    <text evidence="3">The sequence shown here is derived from an EMBL/GenBank/DDBJ whole genome shotgun (WGS) entry which is preliminary data.</text>
</comment>
<reference evidence="3" key="1">
    <citation type="submission" date="2019-10" db="EMBL/GenBank/DDBJ databases">
        <authorList>
            <person name="Soares A.E.R."/>
            <person name="Aleixo A."/>
            <person name="Schneider P."/>
            <person name="Miyaki C.Y."/>
            <person name="Schneider M.P."/>
            <person name="Mello C."/>
            <person name="Vasconcelos A.T.R."/>
        </authorList>
    </citation>
    <scope>NUCLEOTIDE SEQUENCE</scope>
    <source>
        <tissue evidence="3">Muscle</tissue>
    </source>
</reference>
<dbReference type="Pfam" id="PF00017">
    <property type="entry name" value="SH2"/>
    <property type="match status" value="1"/>
</dbReference>
<keyword evidence="1" id="KW-0727">SH2 domain</keyword>
<accession>A0ABQ9DVI0</accession>
<dbReference type="PRINTS" id="PR00401">
    <property type="entry name" value="SH2DOMAIN"/>
</dbReference>
<dbReference type="InterPro" id="IPR000980">
    <property type="entry name" value="SH2"/>
</dbReference>
<evidence type="ECO:0000313" key="3">
    <source>
        <dbReference type="EMBL" id="KAJ7428670.1"/>
    </source>
</evidence>
<name>A0ABQ9DVI0_9PASS</name>
<dbReference type="SUPFAM" id="SSF55550">
    <property type="entry name" value="SH2 domain"/>
    <property type="match status" value="1"/>
</dbReference>
<dbReference type="SMART" id="SM00252">
    <property type="entry name" value="SH2"/>
    <property type="match status" value="1"/>
</dbReference>